<evidence type="ECO:0000259" key="3">
    <source>
        <dbReference type="PROSITE" id="PS51471"/>
    </source>
</evidence>
<proteinExistence type="inferred from homology"/>
<dbReference type="GO" id="GO:0016491">
    <property type="term" value="F:oxidoreductase activity"/>
    <property type="evidence" value="ECO:0007669"/>
    <property type="project" value="UniProtKB-KW"/>
</dbReference>
<feature type="region of interest" description="Disordered" evidence="2">
    <location>
        <begin position="250"/>
        <end position="282"/>
    </location>
</feature>
<feature type="compositionally biased region" description="Basic and acidic residues" evidence="2">
    <location>
        <begin position="168"/>
        <end position="179"/>
    </location>
</feature>
<dbReference type="Proteomes" id="UP000031575">
    <property type="component" value="Unassembled WGS sequence"/>
</dbReference>
<gene>
    <name evidence="4" type="ORF">SPBR_02838</name>
</gene>
<dbReference type="InterPro" id="IPR005123">
    <property type="entry name" value="Oxoglu/Fe-dep_dioxygenase_dom"/>
</dbReference>
<feature type="region of interest" description="Disordered" evidence="2">
    <location>
        <begin position="168"/>
        <end position="228"/>
    </location>
</feature>
<name>A0A0C2J4Q9_9PEZI</name>
<feature type="region of interest" description="Disordered" evidence="2">
    <location>
        <begin position="398"/>
        <end position="443"/>
    </location>
</feature>
<dbReference type="OrthoDB" id="288590at2759"/>
<comment type="caution">
    <text evidence="4">The sequence shown here is derived from an EMBL/GenBank/DDBJ whole genome shotgun (WGS) entry which is preliminary data.</text>
</comment>
<dbReference type="AlphaFoldDB" id="A0A0C2J4Q9"/>
<feature type="compositionally biased region" description="Basic and acidic residues" evidence="2">
    <location>
        <begin position="416"/>
        <end position="428"/>
    </location>
</feature>
<dbReference type="RefSeq" id="XP_040620062.1">
    <property type="nucleotide sequence ID" value="XM_040761141.1"/>
</dbReference>
<dbReference type="HOGENOM" id="CLU_748130_0_0_1"/>
<organism evidence="4 5">
    <name type="scientific">Sporothrix brasiliensis 5110</name>
    <dbReference type="NCBI Taxonomy" id="1398154"/>
    <lineage>
        <taxon>Eukaryota</taxon>
        <taxon>Fungi</taxon>
        <taxon>Dikarya</taxon>
        <taxon>Ascomycota</taxon>
        <taxon>Pezizomycotina</taxon>
        <taxon>Sordariomycetes</taxon>
        <taxon>Sordariomycetidae</taxon>
        <taxon>Ophiostomatales</taxon>
        <taxon>Ophiostomataceae</taxon>
        <taxon>Sporothrix</taxon>
    </lineage>
</organism>
<comment type="similarity">
    <text evidence="1">Belongs to the iron/ascorbate-dependent oxidoreductase family.</text>
</comment>
<dbReference type="GO" id="GO:0046872">
    <property type="term" value="F:metal ion binding"/>
    <property type="evidence" value="ECO:0007669"/>
    <property type="project" value="UniProtKB-KW"/>
</dbReference>
<keyword evidence="1" id="KW-0560">Oxidoreductase</keyword>
<keyword evidence="1" id="KW-0479">Metal-binding</keyword>
<feature type="domain" description="Fe2OG dioxygenase" evidence="3">
    <location>
        <begin position="210"/>
        <end position="346"/>
    </location>
</feature>
<evidence type="ECO:0000256" key="1">
    <source>
        <dbReference type="RuleBase" id="RU003682"/>
    </source>
</evidence>
<dbReference type="SUPFAM" id="SSF51197">
    <property type="entry name" value="Clavaminate synthase-like"/>
    <property type="match status" value="1"/>
</dbReference>
<dbReference type="GeneID" id="63676062"/>
<dbReference type="InterPro" id="IPR027443">
    <property type="entry name" value="IPNS-like_sf"/>
</dbReference>
<dbReference type="VEuPathDB" id="FungiDB:SPBR_02838"/>
<feature type="compositionally biased region" description="Basic and acidic residues" evidence="2">
    <location>
        <begin position="398"/>
        <end position="407"/>
    </location>
</feature>
<feature type="region of interest" description="Disordered" evidence="2">
    <location>
        <begin position="63"/>
        <end position="84"/>
    </location>
</feature>
<evidence type="ECO:0000313" key="4">
    <source>
        <dbReference type="EMBL" id="KIH92052.1"/>
    </source>
</evidence>
<accession>A0A0C2J4Q9</accession>
<reference evidence="4 5" key="1">
    <citation type="journal article" date="2014" name="BMC Genomics">
        <title>Comparative genomics of the major fungal agents of human and animal Sporotrichosis: Sporothrix schenckii and Sporothrix brasiliensis.</title>
        <authorList>
            <person name="Teixeira M.M."/>
            <person name="de Almeida L.G."/>
            <person name="Kubitschek-Barreira P."/>
            <person name="Alves F.L."/>
            <person name="Kioshima E.S."/>
            <person name="Abadio A.K."/>
            <person name="Fernandes L."/>
            <person name="Derengowski L.S."/>
            <person name="Ferreira K.S."/>
            <person name="Souza R.C."/>
            <person name="Ruiz J.C."/>
            <person name="de Andrade N.C."/>
            <person name="Paes H.C."/>
            <person name="Nicola A.M."/>
            <person name="Albuquerque P."/>
            <person name="Gerber A.L."/>
            <person name="Martins V.P."/>
            <person name="Peconick L.D."/>
            <person name="Neto A.V."/>
            <person name="Chaucanez C.B."/>
            <person name="Silva P.A."/>
            <person name="Cunha O.L."/>
            <person name="de Oliveira F.F."/>
            <person name="dos Santos T.C."/>
            <person name="Barros A.L."/>
            <person name="Soares M.A."/>
            <person name="de Oliveira L.M."/>
            <person name="Marini M.M."/>
            <person name="Villalobos-Duno H."/>
            <person name="Cunha M.M."/>
            <person name="de Hoog S."/>
            <person name="da Silveira J.F."/>
            <person name="Henrissat B."/>
            <person name="Nino-Vega G.A."/>
            <person name="Cisalpino P.S."/>
            <person name="Mora-Montes H.M."/>
            <person name="Almeida S.R."/>
            <person name="Stajich J.E."/>
            <person name="Lopes-Bezerra L.M."/>
            <person name="Vasconcelos A.T."/>
            <person name="Felipe M.S."/>
        </authorList>
    </citation>
    <scope>NUCLEOTIDE SEQUENCE [LARGE SCALE GENOMIC DNA]</scope>
    <source>
        <strain evidence="4 5">5110</strain>
    </source>
</reference>
<protein>
    <submittedName>
        <fullName evidence="4">2og-Fe oxygenase family protein</fullName>
    </submittedName>
</protein>
<keyword evidence="5" id="KW-1185">Reference proteome</keyword>
<feature type="compositionally biased region" description="Pro residues" evidence="2">
    <location>
        <begin position="268"/>
        <end position="278"/>
    </location>
</feature>
<evidence type="ECO:0000313" key="5">
    <source>
        <dbReference type="Proteomes" id="UP000031575"/>
    </source>
</evidence>
<sequence>MDDFVPPPPRPPPLLPPASLHHLCTHGYIGLNLPHHLAQQYEQLLAASDAFFAQPLAAKLPYRPANDKPPGHLGPPSSPTNTERGYTHLDGEKEYLTLRKSMTHLPPGIYDAAAPVWHDTAHLLHRILGDIGVYLGLGPTAWDGVVADSLEPGDGVYYSDAVIAAAEAEHSDGKGEGEGQGKGSVDEDGDDEPVGGSPPKRVSHHPRDDPPTLLRLFRYEPGGGGAEQHRDLGLLTICVCWGKGLQVKPQPPGPLAPPQSADDGGPTLAPPSAPPPAPDWVDAPQVTVMTGDTLRVLSSNRIPSAIHRVVVDPKEAAAAAEARTGGGTVDTPPGESRRSIVFALRATTAGDIALSDFGGFGSIGARELYDNIRKSRVNINADKDRRALMRAEYQRVKGIKAEKRGDNENENETSTDGDRTFTQDKGESMDGDTTIEGEITGVA</sequence>
<keyword evidence="1" id="KW-0408">Iron</keyword>
<dbReference type="Gene3D" id="2.60.120.330">
    <property type="entry name" value="B-lactam Antibiotic, Isopenicillin N Synthase, Chain"/>
    <property type="match status" value="1"/>
</dbReference>
<evidence type="ECO:0000256" key="2">
    <source>
        <dbReference type="SAM" id="MobiDB-lite"/>
    </source>
</evidence>
<dbReference type="EMBL" id="AWTV01000006">
    <property type="protein sequence ID" value="KIH92052.1"/>
    <property type="molecule type" value="Genomic_DNA"/>
</dbReference>
<dbReference type="PROSITE" id="PS51471">
    <property type="entry name" value="FE2OG_OXY"/>
    <property type="match status" value="1"/>
</dbReference>